<dbReference type="Gene3D" id="3.30.479.30">
    <property type="entry name" value="Band 7 domain"/>
    <property type="match status" value="1"/>
</dbReference>
<keyword evidence="5" id="KW-0472">Membrane</keyword>
<protein>
    <submittedName>
        <fullName evidence="7">Modulator of FtsH protease HflC</fullName>
    </submittedName>
</protein>
<dbReference type="AlphaFoldDB" id="A0A1J5P1V4"/>
<dbReference type="PANTHER" id="PTHR42911">
    <property type="entry name" value="MODULATOR OF FTSH PROTEASE HFLC"/>
    <property type="match status" value="1"/>
</dbReference>
<dbReference type="SUPFAM" id="SSF117892">
    <property type="entry name" value="Band 7/SPFH domain"/>
    <property type="match status" value="1"/>
</dbReference>
<keyword evidence="3" id="KW-0812">Transmembrane</keyword>
<dbReference type="EMBL" id="MLJW01007254">
    <property type="protein sequence ID" value="OIQ65529.1"/>
    <property type="molecule type" value="Genomic_DNA"/>
</dbReference>
<evidence type="ECO:0000256" key="1">
    <source>
        <dbReference type="ARBA" id="ARBA00004370"/>
    </source>
</evidence>
<dbReference type="InterPro" id="IPR001107">
    <property type="entry name" value="Band_7"/>
</dbReference>
<evidence type="ECO:0000256" key="2">
    <source>
        <dbReference type="ARBA" id="ARBA00007862"/>
    </source>
</evidence>
<sequence length="276" mass="30670">MFIVDPREKVLVLQFGQVEHVIQDPGLYFKIPLIQDVVRYDGRILGLPTDPLEVTPLDEKRLVVDAFARWRIADLVKFRQATGPDGVRFAQSRLSQILPAAIRQVLGAVDSQAILSNDRTLLMNQIRDLAKKEADSLGVDVIDVRLTRTDLPDQNLSATYDRMRAERDREVADAVAKGNQQAQLVRATADKQALQMTSEARSKADMVRGQADAEANGIYAKAYSQDPEFFAFFRSLNAYPKALDGTNTTMVLSPDSEFFNYLKADGGRTPAAAPVK</sequence>
<dbReference type="SMART" id="SM00244">
    <property type="entry name" value="PHB"/>
    <property type="match status" value="1"/>
</dbReference>
<dbReference type="GO" id="GO:0008233">
    <property type="term" value="F:peptidase activity"/>
    <property type="evidence" value="ECO:0007669"/>
    <property type="project" value="UniProtKB-KW"/>
</dbReference>
<dbReference type="CDD" id="cd03405">
    <property type="entry name" value="SPFH_HflC"/>
    <property type="match status" value="1"/>
</dbReference>
<evidence type="ECO:0000313" key="7">
    <source>
        <dbReference type="EMBL" id="OIQ65529.1"/>
    </source>
</evidence>
<keyword evidence="7" id="KW-0378">Hydrolase</keyword>
<evidence type="ECO:0000256" key="3">
    <source>
        <dbReference type="ARBA" id="ARBA00022692"/>
    </source>
</evidence>
<dbReference type="PANTHER" id="PTHR42911:SF1">
    <property type="entry name" value="MODULATOR OF FTSH PROTEASE HFLC"/>
    <property type="match status" value="1"/>
</dbReference>
<evidence type="ECO:0000259" key="6">
    <source>
        <dbReference type="SMART" id="SM00244"/>
    </source>
</evidence>
<proteinExistence type="inferred from homology"/>
<organism evidence="7">
    <name type="scientific">mine drainage metagenome</name>
    <dbReference type="NCBI Taxonomy" id="410659"/>
    <lineage>
        <taxon>unclassified sequences</taxon>
        <taxon>metagenomes</taxon>
        <taxon>ecological metagenomes</taxon>
    </lineage>
</organism>
<evidence type="ECO:0000256" key="5">
    <source>
        <dbReference type="ARBA" id="ARBA00023136"/>
    </source>
</evidence>
<comment type="caution">
    <text evidence="7">The sequence shown here is derived from an EMBL/GenBank/DDBJ whole genome shotgun (WGS) entry which is preliminary data.</text>
</comment>
<keyword evidence="4" id="KW-1133">Transmembrane helix</keyword>
<gene>
    <name evidence="7" type="primary">hflC_17</name>
    <name evidence="7" type="ORF">GALL_529120</name>
</gene>
<reference evidence="7" key="1">
    <citation type="submission" date="2016-10" db="EMBL/GenBank/DDBJ databases">
        <title>Sequence of Gallionella enrichment culture.</title>
        <authorList>
            <person name="Poehlein A."/>
            <person name="Muehling M."/>
            <person name="Daniel R."/>
        </authorList>
    </citation>
    <scope>NUCLEOTIDE SEQUENCE</scope>
</reference>
<dbReference type="GO" id="GO:0016020">
    <property type="term" value="C:membrane"/>
    <property type="evidence" value="ECO:0007669"/>
    <property type="project" value="UniProtKB-SubCell"/>
</dbReference>
<accession>A0A1J5P1V4</accession>
<comment type="subcellular location">
    <subcellularLocation>
        <location evidence="1">Membrane</location>
    </subcellularLocation>
</comment>
<dbReference type="Pfam" id="PF01145">
    <property type="entry name" value="Band_7"/>
    <property type="match status" value="1"/>
</dbReference>
<comment type="similarity">
    <text evidence="2">Belongs to the band 7/mec-2 family. HflC subfamily.</text>
</comment>
<keyword evidence="7" id="KW-0645">Protease</keyword>
<dbReference type="PIRSF" id="PIRSF005651">
    <property type="entry name" value="HflC"/>
    <property type="match status" value="1"/>
</dbReference>
<name>A0A1J5P1V4_9ZZZZ</name>
<evidence type="ECO:0000256" key="4">
    <source>
        <dbReference type="ARBA" id="ARBA00022989"/>
    </source>
</evidence>
<feature type="domain" description="Band 7" evidence="6">
    <location>
        <begin position="2"/>
        <end position="163"/>
    </location>
</feature>
<dbReference type="InterPro" id="IPR010200">
    <property type="entry name" value="HflC"/>
</dbReference>
<dbReference type="InterPro" id="IPR036013">
    <property type="entry name" value="Band_7/SPFH_dom_sf"/>
</dbReference>
<dbReference type="GO" id="GO:0006508">
    <property type="term" value="P:proteolysis"/>
    <property type="evidence" value="ECO:0007669"/>
    <property type="project" value="UniProtKB-KW"/>
</dbReference>